<dbReference type="Gene3D" id="1.10.20.120">
    <property type="match status" value="1"/>
</dbReference>
<dbReference type="GO" id="GO:0005654">
    <property type="term" value="C:nucleoplasm"/>
    <property type="evidence" value="ECO:0007669"/>
    <property type="project" value="TreeGrafter"/>
</dbReference>
<evidence type="ECO:0000259" key="1">
    <source>
        <dbReference type="Pfam" id="PF09468"/>
    </source>
</evidence>
<organism evidence="2 3">
    <name type="scientific">Tremella mesenterica</name>
    <name type="common">Jelly fungus</name>
    <dbReference type="NCBI Taxonomy" id="5217"/>
    <lineage>
        <taxon>Eukaryota</taxon>
        <taxon>Fungi</taxon>
        <taxon>Dikarya</taxon>
        <taxon>Basidiomycota</taxon>
        <taxon>Agaricomycotina</taxon>
        <taxon>Tremellomycetes</taxon>
        <taxon>Tremellales</taxon>
        <taxon>Tremellaceae</taxon>
        <taxon>Tremella</taxon>
    </lineage>
</organism>
<name>A0A4Q1BJA4_TREME</name>
<dbReference type="GO" id="GO:0032299">
    <property type="term" value="C:ribonuclease H2 complex"/>
    <property type="evidence" value="ECO:0007669"/>
    <property type="project" value="InterPro"/>
</dbReference>
<evidence type="ECO:0000313" key="3">
    <source>
        <dbReference type="Proteomes" id="UP000289152"/>
    </source>
</evidence>
<dbReference type="GO" id="GO:0006401">
    <property type="term" value="P:RNA catabolic process"/>
    <property type="evidence" value="ECO:0007669"/>
    <property type="project" value="TreeGrafter"/>
</dbReference>
<dbReference type="Proteomes" id="UP000289152">
    <property type="component" value="Unassembled WGS sequence"/>
</dbReference>
<dbReference type="Pfam" id="PF09468">
    <property type="entry name" value="RNase_H2-Ydr279"/>
    <property type="match status" value="1"/>
</dbReference>
<dbReference type="InterPro" id="IPR040456">
    <property type="entry name" value="RNase_H2_suB"/>
</dbReference>
<dbReference type="PANTHER" id="PTHR13383">
    <property type="entry name" value="RIBONUCLEASE H2 SUBUNIT B"/>
    <property type="match status" value="1"/>
</dbReference>
<dbReference type="EMBL" id="SDIL01000060">
    <property type="protein sequence ID" value="RXK37784.1"/>
    <property type="molecule type" value="Genomic_DNA"/>
</dbReference>
<keyword evidence="3" id="KW-1185">Reference proteome</keyword>
<reference evidence="2 3" key="1">
    <citation type="submission" date="2016-06" db="EMBL/GenBank/DDBJ databases">
        <title>Evolution of pathogenesis and genome organization in the Tremellales.</title>
        <authorList>
            <person name="Cuomo C."/>
            <person name="Litvintseva A."/>
            <person name="Heitman J."/>
            <person name="Chen Y."/>
            <person name="Sun S."/>
            <person name="Springer D."/>
            <person name="Dromer F."/>
            <person name="Young S."/>
            <person name="Zeng Q."/>
            <person name="Chapman S."/>
            <person name="Gujja S."/>
            <person name="Saif S."/>
            <person name="Birren B."/>
        </authorList>
    </citation>
    <scope>NUCLEOTIDE SEQUENCE [LARGE SCALE GENOMIC DNA]</scope>
    <source>
        <strain evidence="2 3">ATCC 28783</strain>
    </source>
</reference>
<protein>
    <recommendedName>
        <fullName evidence="1">Ribonuclease H2 subunit B wHTH domain-containing protein</fullName>
    </recommendedName>
</protein>
<dbReference type="VEuPathDB" id="FungiDB:TREMEDRAFT_58416"/>
<evidence type="ECO:0000313" key="2">
    <source>
        <dbReference type="EMBL" id="RXK37784.1"/>
    </source>
</evidence>
<sequence length="338" mass="38286">MTIFVINEQVDLSKSCQYLRLPHPRTGQPQLYLPTTSCSNSGSRIVTNDEEPERYYGLVQVVRFNKGRTWFILPDTIDVGDILLHIPIDPLFLVIPLITSLIPNGDSNTPFQPLEDLFSQLISSSSFAIPPPFSKEPQNGDKNEEGRYNPDIGRLLEIRIISDVFKLCCDQKDISSETEITETYYRPSLSLILNLIQQKVDHFQRNEFHKFDHLIRSLLRDGILVHTDQGDYGLATGVEEMVWEQARQKAAVEHMNEWLSSVVQTALMDTYDFSALKNHLANRAAADIISSQPVVNDKPKAGVKRKAPPASRGVEMLKKVNTSNMSKLTSFFKPKPEK</sequence>
<dbReference type="InterPro" id="IPR019024">
    <property type="entry name" value="RNase_H2_suB_wHTH"/>
</dbReference>
<accession>A0A4Q1BJA4</accession>
<feature type="domain" description="Ribonuclease H2 subunit B wHTH" evidence="1">
    <location>
        <begin position="92"/>
        <end position="265"/>
    </location>
</feature>
<dbReference type="AlphaFoldDB" id="A0A4Q1BJA4"/>
<dbReference type="PANTHER" id="PTHR13383:SF11">
    <property type="entry name" value="RIBONUCLEASE H2 SUBUNIT B"/>
    <property type="match status" value="1"/>
</dbReference>
<dbReference type="OMA" id="AQWVLIA"/>
<gene>
    <name evidence="2" type="ORF">M231_04940</name>
</gene>
<comment type="caution">
    <text evidence="2">The sequence shown here is derived from an EMBL/GenBank/DDBJ whole genome shotgun (WGS) entry which is preliminary data.</text>
</comment>
<dbReference type="STRING" id="5217.A0A4Q1BJA4"/>
<proteinExistence type="predicted"/>
<dbReference type="OrthoDB" id="29098at2759"/>
<dbReference type="InParanoid" id="A0A4Q1BJA4"/>